<dbReference type="InterPro" id="IPR003593">
    <property type="entry name" value="AAA+_ATPase"/>
</dbReference>
<name>A0A1S7LMM0_MAGMO</name>
<protein>
    <submittedName>
        <fullName evidence="5">Putative Type IV pilus assembly protein PilB Type II secretion system protein E</fullName>
    </submittedName>
</protein>
<dbReference type="InterPro" id="IPR001482">
    <property type="entry name" value="T2SS/T4SS_dom"/>
</dbReference>
<dbReference type="PANTHER" id="PTHR30258:SF2">
    <property type="entry name" value="COMG OPERON PROTEIN 1"/>
    <property type="match status" value="1"/>
</dbReference>
<evidence type="ECO:0000256" key="3">
    <source>
        <dbReference type="ARBA" id="ARBA00022840"/>
    </source>
</evidence>
<organism evidence="5">
    <name type="scientific">Magnetococcus massalia (strain MO-1)</name>
    <dbReference type="NCBI Taxonomy" id="451514"/>
    <lineage>
        <taxon>Bacteria</taxon>
        <taxon>Pseudomonadati</taxon>
        <taxon>Pseudomonadota</taxon>
        <taxon>Magnetococcia</taxon>
        <taxon>Magnetococcales</taxon>
        <taxon>Magnetococcaceae</taxon>
        <taxon>Magnetococcus</taxon>
    </lineage>
</organism>
<evidence type="ECO:0000256" key="1">
    <source>
        <dbReference type="ARBA" id="ARBA00006611"/>
    </source>
</evidence>
<reference evidence="5" key="1">
    <citation type="submission" date="2015-04" db="EMBL/GenBank/DDBJ databases">
        <authorList>
            <person name="Syromyatnikov M.Y."/>
            <person name="Popov V.N."/>
        </authorList>
    </citation>
    <scope>NUCLEOTIDE SEQUENCE</scope>
    <source>
        <strain evidence="5">MO-1</strain>
    </source>
</reference>
<dbReference type="Pfam" id="PF05157">
    <property type="entry name" value="MshEN"/>
    <property type="match status" value="1"/>
</dbReference>
<dbReference type="SUPFAM" id="SSF52540">
    <property type="entry name" value="P-loop containing nucleoside triphosphate hydrolases"/>
    <property type="match status" value="1"/>
</dbReference>
<dbReference type="PROSITE" id="PS00662">
    <property type="entry name" value="T2SP_E"/>
    <property type="match status" value="1"/>
</dbReference>
<proteinExistence type="inferred from homology"/>
<dbReference type="Gene3D" id="3.30.300.160">
    <property type="entry name" value="Type II secretion system, protein E, N-terminal domain"/>
    <property type="match status" value="1"/>
</dbReference>
<sequence length="566" mass="62678">MAKKGQVMLGEVLIEKKIVTKDQLSIALIEQKKLNQPLGKTLVQLGFVTEGIIRDLLGETLGQESVDLSSVVVDSEAVKLVSKDFAKSNGLLPISYDKEANKLTVAMSNTFNVVALDNIRSILGEDVDIQVLLAGESELQSGINQFFGFDLSLDGIIRELETGEVDEQSVSNYSDEYSQPLVRLVDVLLADAVKQGASDIHFEPDENIFRVRYRIDGVLRQLRGLHKKYHPPITVRLKVMSGLNIAENRAPQDGHFSLQLMGRPVDFRVSSMNTIHGENVVLRILDRQKGIIPLEELGLAQELLDTVKLMTLRPEGIILVTGPTGSGKTTTLYSMIDAVNTESVNIMTLEDPVEYPMSQIRQSGVNEEAKMGFADGIRAMMRQDPDIILVGEIRDPDTAEMAFRAAMTGHQVFSTVHANSAVKSITRLLDIGVTHDILAGNLIGLIGQRLVRKLCSTCREAYTPNEIEKRLLGLTMSDEIQIYRPGRCAYCNYQGYRGRTIIMEALKIDSEIDDLIANKAHYREILNQARSKGFYSMADDGARAVLEGQTSITEVSRVVDLTERLS</sequence>
<dbReference type="CDD" id="cd01129">
    <property type="entry name" value="PulE-GspE-like"/>
    <property type="match status" value="1"/>
</dbReference>
<dbReference type="InterPro" id="IPR027417">
    <property type="entry name" value="P-loop_NTPase"/>
</dbReference>
<dbReference type="SMART" id="SM00382">
    <property type="entry name" value="AAA"/>
    <property type="match status" value="1"/>
</dbReference>
<gene>
    <name evidence="5" type="ORF">MAGMO_2935</name>
</gene>
<dbReference type="SUPFAM" id="SSF160246">
    <property type="entry name" value="EspE N-terminal domain-like"/>
    <property type="match status" value="1"/>
</dbReference>
<feature type="domain" description="Bacterial type II secretion system protein E" evidence="4">
    <location>
        <begin position="381"/>
        <end position="395"/>
    </location>
</feature>
<dbReference type="AlphaFoldDB" id="A0A1S7LMM0"/>
<dbReference type="GO" id="GO:0005886">
    <property type="term" value="C:plasma membrane"/>
    <property type="evidence" value="ECO:0007669"/>
    <property type="project" value="TreeGrafter"/>
</dbReference>
<dbReference type="PANTHER" id="PTHR30258">
    <property type="entry name" value="TYPE II SECRETION SYSTEM PROTEIN GSPE-RELATED"/>
    <property type="match status" value="1"/>
</dbReference>
<evidence type="ECO:0000259" key="4">
    <source>
        <dbReference type="PROSITE" id="PS00662"/>
    </source>
</evidence>
<dbReference type="EMBL" id="LO017727">
    <property type="protein sequence ID" value="CRH07081.1"/>
    <property type="molecule type" value="Genomic_DNA"/>
</dbReference>
<dbReference type="InterPro" id="IPR037257">
    <property type="entry name" value="T2SS_E_N_sf"/>
</dbReference>
<dbReference type="Pfam" id="PF00437">
    <property type="entry name" value="T2SSE"/>
    <property type="match status" value="1"/>
</dbReference>
<keyword evidence="2" id="KW-0547">Nucleotide-binding</keyword>
<comment type="similarity">
    <text evidence="1">Belongs to the GSP E family.</text>
</comment>
<keyword evidence="3" id="KW-0067">ATP-binding</keyword>
<accession>A0A1S7LMM0</accession>
<dbReference type="GO" id="GO:0005524">
    <property type="term" value="F:ATP binding"/>
    <property type="evidence" value="ECO:0007669"/>
    <property type="project" value="UniProtKB-KW"/>
</dbReference>
<dbReference type="Gene3D" id="3.40.50.300">
    <property type="entry name" value="P-loop containing nucleotide triphosphate hydrolases"/>
    <property type="match status" value="1"/>
</dbReference>
<dbReference type="GO" id="GO:0016887">
    <property type="term" value="F:ATP hydrolysis activity"/>
    <property type="evidence" value="ECO:0007669"/>
    <property type="project" value="TreeGrafter"/>
</dbReference>
<dbReference type="Gene3D" id="3.30.450.90">
    <property type="match status" value="1"/>
</dbReference>
<dbReference type="InterPro" id="IPR007831">
    <property type="entry name" value="T2SS_GspE_N"/>
</dbReference>
<evidence type="ECO:0000256" key="2">
    <source>
        <dbReference type="ARBA" id="ARBA00022741"/>
    </source>
</evidence>
<evidence type="ECO:0000313" key="5">
    <source>
        <dbReference type="EMBL" id="CRH07081.1"/>
    </source>
</evidence>